<feature type="domain" description="Cytochrome c" evidence="5">
    <location>
        <begin position="59"/>
        <end position="145"/>
    </location>
</feature>
<dbReference type="InterPro" id="IPR009056">
    <property type="entry name" value="Cyt_c-like_dom"/>
</dbReference>
<dbReference type="Gene3D" id="1.10.760.10">
    <property type="entry name" value="Cytochrome c-like domain"/>
    <property type="match status" value="1"/>
</dbReference>
<dbReference type="Pfam" id="PF13442">
    <property type="entry name" value="Cytochrome_CBB3"/>
    <property type="match status" value="1"/>
</dbReference>
<accession>E0XUJ7</accession>
<dbReference type="AlphaFoldDB" id="E0XUJ7"/>
<dbReference type="InterPro" id="IPR036909">
    <property type="entry name" value="Cyt_c-like_dom_sf"/>
</dbReference>
<dbReference type="SUPFAM" id="SSF46626">
    <property type="entry name" value="Cytochrome c"/>
    <property type="match status" value="1"/>
</dbReference>
<evidence type="ECO:0000259" key="5">
    <source>
        <dbReference type="PROSITE" id="PS51007"/>
    </source>
</evidence>
<keyword evidence="2 4" id="KW-0479">Metal-binding</keyword>
<evidence type="ECO:0000313" key="6">
    <source>
        <dbReference type="EMBL" id="ADI18088.1"/>
    </source>
</evidence>
<evidence type="ECO:0000256" key="4">
    <source>
        <dbReference type="PROSITE-ProRule" id="PRU00433"/>
    </source>
</evidence>
<dbReference type="EMBL" id="GU474881">
    <property type="protein sequence ID" value="ADI18088.1"/>
    <property type="molecule type" value="Genomic_DNA"/>
</dbReference>
<dbReference type="GO" id="GO:0020037">
    <property type="term" value="F:heme binding"/>
    <property type="evidence" value="ECO:0007669"/>
    <property type="project" value="InterPro"/>
</dbReference>
<sequence>MHRRNDRRETIARGWDRNAVLCGFIGCLFFLPGITVAQDRPSEPPEAQAMENPFESTADSRRIGRQRYVFMCRECHGNSGRGDGDMSHAGGVPSDFTDDVWKYGESDGALFTVIKDGVTADMQSYANRLSDDDIWHVINYLRSLAD</sequence>
<evidence type="ECO:0000256" key="2">
    <source>
        <dbReference type="ARBA" id="ARBA00022723"/>
    </source>
</evidence>
<dbReference type="PANTHER" id="PTHR40394:SF2">
    <property type="entry name" value="QUINOL:CYTOCHROME C OXIDOREDUCTASE MEMBRANE PROTEIN"/>
    <property type="match status" value="1"/>
</dbReference>
<protein>
    <recommendedName>
        <fullName evidence="5">Cytochrome c domain-containing protein</fullName>
    </recommendedName>
</protein>
<dbReference type="PANTHER" id="PTHR40394">
    <property type="entry name" value="LIPOPROTEIN-RELATED"/>
    <property type="match status" value="1"/>
</dbReference>
<evidence type="ECO:0000256" key="3">
    <source>
        <dbReference type="ARBA" id="ARBA00023004"/>
    </source>
</evidence>
<organism evidence="6">
    <name type="scientific">uncultured Acidobacteriales bacterium HF0200_23L05</name>
    <dbReference type="NCBI Taxonomy" id="710732"/>
    <lineage>
        <taxon>Bacteria</taxon>
        <taxon>Pseudomonadati</taxon>
        <taxon>Acidobacteriota</taxon>
        <taxon>Terriglobia</taxon>
        <taxon>Terriglobales</taxon>
        <taxon>environmental samples</taxon>
    </lineage>
</organism>
<dbReference type="PROSITE" id="PS51007">
    <property type="entry name" value="CYTC"/>
    <property type="match status" value="1"/>
</dbReference>
<dbReference type="GO" id="GO:0009055">
    <property type="term" value="F:electron transfer activity"/>
    <property type="evidence" value="ECO:0007669"/>
    <property type="project" value="InterPro"/>
</dbReference>
<keyword evidence="1 4" id="KW-0349">Heme</keyword>
<evidence type="ECO:0000256" key="1">
    <source>
        <dbReference type="ARBA" id="ARBA00022617"/>
    </source>
</evidence>
<dbReference type="GO" id="GO:0046872">
    <property type="term" value="F:metal ion binding"/>
    <property type="evidence" value="ECO:0007669"/>
    <property type="project" value="UniProtKB-KW"/>
</dbReference>
<name>E0XUJ7_9BACT</name>
<keyword evidence="3 4" id="KW-0408">Iron</keyword>
<reference evidence="6" key="1">
    <citation type="journal article" date="2011" name="Environ. Microbiol.">
        <title>Time-series analyses of Monterey Bay coastal microbial picoplankton using a 'genome proxy' microarray.</title>
        <authorList>
            <person name="Rich V.I."/>
            <person name="Pham V.D."/>
            <person name="Eppley J."/>
            <person name="Shi Y."/>
            <person name="DeLong E.F."/>
        </authorList>
    </citation>
    <scope>NUCLEOTIDE SEQUENCE</scope>
</reference>
<proteinExistence type="predicted"/>